<feature type="compositionally biased region" description="Polar residues" evidence="1">
    <location>
        <begin position="268"/>
        <end position="280"/>
    </location>
</feature>
<feature type="region of interest" description="Disordered" evidence="1">
    <location>
        <begin position="227"/>
        <end position="298"/>
    </location>
</feature>
<proteinExistence type="predicted"/>
<feature type="compositionally biased region" description="Pro residues" evidence="1">
    <location>
        <begin position="16"/>
        <end position="26"/>
    </location>
</feature>
<accession>A0A7S4W2M4</accession>
<gene>
    <name evidence="2" type="ORF">DBRI00130_LOCUS30121</name>
</gene>
<feature type="region of interest" description="Disordered" evidence="1">
    <location>
        <begin position="386"/>
        <end position="507"/>
    </location>
</feature>
<sequence>MGQAGSDSRTASSLGPSPPHHPPYPSPSDTGTMSRPHVPSQWPTPREEMSVASGYESVLQMLQKSRSSLKQIIDLTSSTYTDSYSPEMTTAMNQIIGALPSVREDARRNEICSSSSTFNEAKKSVLTLKRTMLMGGLLEDDLKLPRLLSAERTSIEGYCATLLSELVDCERSFALELQGDRRISYDAFSHITSQIESIQESLEQVRLRITDLSKRWQEEMKILRLKRRDAKQPGVTEKNRGNQKQMRIKPSLSPADELPHRQSARCHPQQQQHHATISTTDKTDPMAQPQHHSAVLPDLTTKSVVAGAPLPTLPSHPSDNTHATFHTATVGQQHSSSLSSSTKLLTSSQVPSHPQPPSLQQSQLDENMKKQMRDIHRHVMSGVFKDLPTATTGSSPNVASTTSRRQKGSSGQTTGKAESQLETNAEDTDPTVASTGKLSKKRRSSGESRTLGGDLSRGKKRRSSDGESGSKGGKKTGAGRKKVGKERRRGADSSGNSNSAFVAAVAPLDQVVITEDVTVTVTDRREEEEGNATSHVFSATPAEKRSFGKVKRDNGRAVEKSSGKKVRRDNRRDSDERSAGKKAKQDKCQSVGEDADAGSSSCLNIIQNDDGSGVQGVVVNHASAEKCDSAEATTSAEHKKKELEVRIEDQYPLRITNPLLELPQYPHLPRGAAPSSLPVELIPQGAELWNLCEVYFPHPDTYPISYLARLLGFEVPAVKPLSKMQEGREESSLAKFDPATLRLSSKARGSGPSSTDPWFNIPPLGNFAEQVWKRRRKGKRNPPISFECNISSRQERMGDSDDEALDYIDPMWCTIMSNYRGYDDAYFNPAPATSFGQAPKRPPGEECLVFAREREILGDGISFRFAKIGDEDLLSSINKKSRYLNSRDAYTVSLRSPSHFFVVAESENCSPLGFIHYSFNWYRLQGPGARRAESNDMSKAVSEMVIFIGDMQCSDQLSRETCDVGNIEGKGVVSSSDISEGQGKNCTRKNGINPTEDTSTQQSEQKDGEGKIKKATSTTSLSIVLTSLALEHARLCNIWYGMLEVERATVPFFTRYFRMTVVPQSLSRSGVIDDGLLPLIPLVCDLKKCGYRYAILLKKEDDESPTHPQVLATAAEVREAKQRLLIRMPSVGEATPYFCVSEAKCGTSQRNAVAKRKKQIICHSLIQRRKFSTKLSKLDLNWATVICSKMINRRKSSSLR</sequence>
<feature type="region of interest" description="Disordered" evidence="1">
    <location>
        <begin position="1"/>
        <end position="49"/>
    </location>
</feature>
<dbReference type="AlphaFoldDB" id="A0A7S4W2M4"/>
<feature type="compositionally biased region" description="Polar residues" evidence="1">
    <location>
        <begin position="973"/>
        <end position="1003"/>
    </location>
</feature>
<name>A0A7S4W2M4_9STRA</name>
<feature type="region of interest" description="Disordered" evidence="1">
    <location>
        <begin position="329"/>
        <end position="371"/>
    </location>
</feature>
<evidence type="ECO:0000313" key="2">
    <source>
        <dbReference type="EMBL" id="CAE4636114.1"/>
    </source>
</evidence>
<feature type="compositionally biased region" description="Basic residues" evidence="1">
    <location>
        <begin position="472"/>
        <end position="488"/>
    </location>
</feature>
<feature type="compositionally biased region" description="Basic and acidic residues" evidence="1">
    <location>
        <begin position="542"/>
        <end position="562"/>
    </location>
</feature>
<feature type="compositionally biased region" description="Polar residues" evidence="1">
    <location>
        <begin position="1"/>
        <end position="11"/>
    </location>
</feature>
<feature type="region of interest" description="Disordered" evidence="1">
    <location>
        <begin position="973"/>
        <end position="1013"/>
    </location>
</feature>
<protein>
    <submittedName>
        <fullName evidence="2">Uncharacterized protein</fullName>
    </submittedName>
</protein>
<organism evidence="2">
    <name type="scientific">Ditylum brightwellii</name>
    <dbReference type="NCBI Taxonomy" id="49249"/>
    <lineage>
        <taxon>Eukaryota</taxon>
        <taxon>Sar</taxon>
        <taxon>Stramenopiles</taxon>
        <taxon>Ochrophyta</taxon>
        <taxon>Bacillariophyta</taxon>
        <taxon>Mediophyceae</taxon>
        <taxon>Lithodesmiophycidae</taxon>
        <taxon>Lithodesmiales</taxon>
        <taxon>Lithodesmiaceae</taxon>
        <taxon>Ditylum</taxon>
    </lineage>
</organism>
<evidence type="ECO:0000256" key="1">
    <source>
        <dbReference type="SAM" id="MobiDB-lite"/>
    </source>
</evidence>
<feature type="compositionally biased region" description="Low complexity" evidence="1">
    <location>
        <begin position="335"/>
        <end position="363"/>
    </location>
</feature>
<feature type="compositionally biased region" description="Polar residues" evidence="1">
    <location>
        <begin position="389"/>
        <end position="423"/>
    </location>
</feature>
<feature type="region of interest" description="Disordered" evidence="1">
    <location>
        <begin position="523"/>
        <end position="600"/>
    </location>
</feature>
<reference evidence="2" key="1">
    <citation type="submission" date="2021-01" db="EMBL/GenBank/DDBJ databases">
        <authorList>
            <person name="Corre E."/>
            <person name="Pelletier E."/>
            <person name="Niang G."/>
            <person name="Scheremetjew M."/>
            <person name="Finn R."/>
            <person name="Kale V."/>
            <person name="Holt S."/>
            <person name="Cochrane G."/>
            <person name="Meng A."/>
            <person name="Brown T."/>
            <person name="Cohen L."/>
        </authorList>
    </citation>
    <scope>NUCLEOTIDE SEQUENCE</scope>
    <source>
        <strain evidence="2">GSO104</strain>
    </source>
</reference>
<feature type="compositionally biased region" description="Basic and acidic residues" evidence="1">
    <location>
        <begin position="570"/>
        <end position="587"/>
    </location>
</feature>
<dbReference type="EMBL" id="HBNS01038611">
    <property type="protein sequence ID" value="CAE4636114.1"/>
    <property type="molecule type" value="Transcribed_RNA"/>
</dbReference>